<evidence type="ECO:0000313" key="2">
    <source>
        <dbReference type="EMBL" id="KAG5679114.1"/>
    </source>
</evidence>
<accession>A0A9J6CAM3</accession>
<feature type="transmembrane region" description="Helical" evidence="1">
    <location>
        <begin position="20"/>
        <end position="39"/>
    </location>
</feature>
<keyword evidence="1" id="KW-0812">Transmembrane</keyword>
<gene>
    <name evidence="2" type="ORF">PVAND_008706</name>
</gene>
<protein>
    <submittedName>
        <fullName evidence="2">Uncharacterized protein</fullName>
    </submittedName>
</protein>
<dbReference type="Proteomes" id="UP001107558">
    <property type="component" value="Chromosome 2"/>
</dbReference>
<evidence type="ECO:0000256" key="1">
    <source>
        <dbReference type="SAM" id="Phobius"/>
    </source>
</evidence>
<feature type="transmembrane region" description="Helical" evidence="1">
    <location>
        <begin position="150"/>
        <end position="166"/>
    </location>
</feature>
<keyword evidence="3" id="KW-1185">Reference proteome</keyword>
<comment type="caution">
    <text evidence="2">The sequence shown here is derived from an EMBL/GenBank/DDBJ whole genome shotgun (WGS) entry which is preliminary data.</text>
</comment>
<dbReference type="AlphaFoldDB" id="A0A9J6CAM3"/>
<proteinExistence type="predicted"/>
<feature type="transmembrane region" description="Helical" evidence="1">
    <location>
        <begin position="86"/>
        <end position="104"/>
    </location>
</feature>
<reference evidence="2" key="1">
    <citation type="submission" date="2021-03" db="EMBL/GenBank/DDBJ databases">
        <title>Chromosome level genome of the anhydrobiotic midge Polypedilum vanderplanki.</title>
        <authorList>
            <person name="Yoshida Y."/>
            <person name="Kikawada T."/>
            <person name="Gusev O."/>
        </authorList>
    </citation>
    <scope>NUCLEOTIDE SEQUENCE</scope>
    <source>
        <strain evidence="2">NIAS01</strain>
        <tissue evidence="2">Whole body or cell culture</tissue>
    </source>
</reference>
<dbReference type="EMBL" id="JADBJN010000002">
    <property type="protein sequence ID" value="KAG5679114.1"/>
    <property type="molecule type" value="Genomic_DNA"/>
</dbReference>
<feature type="transmembrane region" description="Helical" evidence="1">
    <location>
        <begin position="202"/>
        <end position="223"/>
    </location>
</feature>
<sequence>MENITKYSSESNNLYFGFALYYEIFLSSCSTLATLRLLFSPKIRNIFGIFLLYTAVLPITTTMINIFFPTQYQNYLRLIIKRCDLMVPLIFHVFSILLTFAEYKRRYFLKYAREKWYVIIIAILLHISAMTTDFTFNQKFLISGFIWQDYILYFAPIVTIIEFIILKKLLRRYRAESNDDNNDDESQPLNRYVDINRDEKNFIFQFLFVFMVYLIIDQIIRALRINIDDLNIKSMTFNLLLLSTYFFLDLLLISYVDKRINISILF</sequence>
<feature type="transmembrane region" description="Helical" evidence="1">
    <location>
        <begin position="46"/>
        <end position="66"/>
    </location>
</feature>
<name>A0A9J6CAM3_POLVA</name>
<organism evidence="2 3">
    <name type="scientific">Polypedilum vanderplanki</name>
    <name type="common">Sleeping chironomid midge</name>
    <dbReference type="NCBI Taxonomy" id="319348"/>
    <lineage>
        <taxon>Eukaryota</taxon>
        <taxon>Metazoa</taxon>
        <taxon>Ecdysozoa</taxon>
        <taxon>Arthropoda</taxon>
        <taxon>Hexapoda</taxon>
        <taxon>Insecta</taxon>
        <taxon>Pterygota</taxon>
        <taxon>Neoptera</taxon>
        <taxon>Endopterygota</taxon>
        <taxon>Diptera</taxon>
        <taxon>Nematocera</taxon>
        <taxon>Chironomoidea</taxon>
        <taxon>Chironomidae</taxon>
        <taxon>Chironominae</taxon>
        <taxon>Polypedilum</taxon>
        <taxon>Polypedilum</taxon>
    </lineage>
</organism>
<keyword evidence="1" id="KW-1133">Transmembrane helix</keyword>
<feature type="transmembrane region" description="Helical" evidence="1">
    <location>
        <begin position="235"/>
        <end position="256"/>
    </location>
</feature>
<feature type="transmembrane region" description="Helical" evidence="1">
    <location>
        <begin position="116"/>
        <end position="138"/>
    </location>
</feature>
<keyword evidence="1" id="KW-0472">Membrane</keyword>
<evidence type="ECO:0000313" key="3">
    <source>
        <dbReference type="Proteomes" id="UP001107558"/>
    </source>
</evidence>